<name>A0A6P8SN31_GYMAC</name>
<keyword evidence="4" id="KW-0493">Microtubule</keyword>
<keyword evidence="6" id="KW-0206">Cytoskeleton</keyword>
<evidence type="ECO:0000256" key="2">
    <source>
        <dbReference type="ARBA" id="ARBA00022490"/>
    </source>
</evidence>
<feature type="compositionally biased region" description="Basic residues" evidence="7">
    <location>
        <begin position="296"/>
        <end position="305"/>
    </location>
</feature>
<protein>
    <submittedName>
        <fullName evidence="9">Microtubule-associated protein 4 isoform X1</fullName>
    </submittedName>
</protein>
<dbReference type="AlphaFoldDB" id="A0A6P8SN31"/>
<keyword evidence="8" id="KW-1185">Reference proteome</keyword>
<dbReference type="GO" id="GO:0043005">
    <property type="term" value="C:neuron projection"/>
    <property type="evidence" value="ECO:0007669"/>
    <property type="project" value="TreeGrafter"/>
</dbReference>
<keyword evidence="2" id="KW-0963">Cytoplasm</keyword>
<evidence type="ECO:0000313" key="9">
    <source>
        <dbReference type="RefSeq" id="XP_034052124.1"/>
    </source>
</evidence>
<feature type="compositionally biased region" description="Polar residues" evidence="7">
    <location>
        <begin position="484"/>
        <end position="519"/>
    </location>
</feature>
<feature type="compositionally biased region" description="Polar residues" evidence="7">
    <location>
        <begin position="166"/>
        <end position="175"/>
    </location>
</feature>
<feature type="region of interest" description="Disordered" evidence="7">
    <location>
        <begin position="445"/>
        <end position="519"/>
    </location>
</feature>
<feature type="compositionally biased region" description="Low complexity" evidence="7">
    <location>
        <begin position="201"/>
        <end position="221"/>
    </location>
</feature>
<dbReference type="PANTHER" id="PTHR11501">
    <property type="entry name" value="MICROTUBULE-ASSOCIATED PROTEIN"/>
    <property type="match status" value="1"/>
</dbReference>
<feature type="compositionally biased region" description="Pro residues" evidence="7">
    <location>
        <begin position="612"/>
        <end position="625"/>
    </location>
</feature>
<feature type="compositionally biased region" description="Acidic residues" evidence="7">
    <location>
        <begin position="272"/>
        <end position="284"/>
    </location>
</feature>
<feature type="compositionally biased region" description="Polar residues" evidence="7">
    <location>
        <begin position="748"/>
        <end position="758"/>
    </location>
</feature>
<feature type="compositionally biased region" description="Basic and acidic residues" evidence="7">
    <location>
        <begin position="1114"/>
        <end position="1128"/>
    </location>
</feature>
<dbReference type="PROSITE" id="PS51491">
    <property type="entry name" value="TAU_MAP_2"/>
    <property type="match status" value="3"/>
</dbReference>
<proteinExistence type="predicted"/>
<sequence length="1128" mass="117898">MDLSLRDALGGGGGGVPGGAPAEALMKRDFVASLEKESYDDKVGETVSKSDYRPLLDGKDTKSAPGMMSSMMSSGGRQDPQGQPAFSSDYLSGPMMGVRTDQWSMNKTKDNSMPDSFLGFSQSGMGGPVGSSQPPFQSGMGLALGQTGMGSAMDSQKSSGLFGVENKSTSGSSPFKPSDPFSLGGLGIPSMDHSAAAPVLSPSGSMDDSSPSSSASEPLSPERVGPGGEADKQRRRKKKRKGSDQVYDFLDSQENSIGQSQKPGMQDKGGMEAEEDEDDEENWEWEIRESGGGGRVKGKKTKSRAKLPEQWGAPQQPISPTPATVAPTWATADSGHSDSNPSPVLPSSPSQFPTSFTNRSNASLVPDSSPRSYEPMCGDDFPMSAKDGQKANEVKVSTSKPEPTISAATNVPGKNSSAVDVSDSLALMTGENLSPVSQTFSFLDSVLQTPPGSTPDSQTTTPITNTPSLATAPMAKSEMGIPASQATSVLNPSKVTTDLPPTSVLSTNPSPLASADTYPSTTTVKSALNVDAKPFVPSATLMSSSMTAASPAFSTTAAAAFTGSASAAPTTTPAMTLSSSPSPFKNEATPAPLSSATPPKSVATPFSSAVATPPPPITPAAPPSLPAHSEHQESSSPQLPPMEVKSDNKDKQEKTDLMSSKTAKLDTFDKNEEQQKKDAGPEKNQKSEKILKEEDKIEKMNAEKNKEKAEKGDKPEKTNKDEKKEDEKKLAEKKDDKGAKGTAKSPTGPGSKTLPSPESKNKPDVGSTKPNSAKSRPSTLTTNGESAGAKRPSPTTASANKKSPVPKATTPTAAKRPPTGSAKAAKTPENEKRTPVPKATPTPRVAASKNGSPAANKTDKTDKTDKTENKTGEAKKPKPTARPRPASITTPAASTNGEASHRRRVLTKPPVPKQSPMEKKPPVPRAPRTPRPLNAPTPDLKNIRSKIGSIDNIKYQPGGGKGSSSPNNKASDPSNPAPKAKVQIVHKKLDFSHITSRCGSKDNIKHVPGGGKVQILYKKVDLSKVTSKCGSKDNIKYKPGGGDVKIESHKQNIKAKSKIGSMDNMGPGNDQTNGHKEEKKTSPPPNGAAMTGPAGVSKENGVKEPTPTPFGGDGLREQSIDKRITETN</sequence>
<feature type="compositionally biased region" description="Low complexity" evidence="7">
    <location>
        <begin position="801"/>
        <end position="819"/>
    </location>
</feature>
<dbReference type="GeneID" id="117532754"/>
<feature type="region of interest" description="Disordered" evidence="7">
    <location>
        <begin position="1"/>
        <end position="22"/>
    </location>
</feature>
<organism evidence="8 9">
    <name type="scientific">Gymnodraco acuticeps</name>
    <name type="common">Antarctic dragonfish</name>
    <dbReference type="NCBI Taxonomy" id="8218"/>
    <lineage>
        <taxon>Eukaryota</taxon>
        <taxon>Metazoa</taxon>
        <taxon>Chordata</taxon>
        <taxon>Craniata</taxon>
        <taxon>Vertebrata</taxon>
        <taxon>Euteleostomi</taxon>
        <taxon>Actinopterygii</taxon>
        <taxon>Neopterygii</taxon>
        <taxon>Teleostei</taxon>
        <taxon>Neoteleostei</taxon>
        <taxon>Acanthomorphata</taxon>
        <taxon>Eupercaria</taxon>
        <taxon>Perciformes</taxon>
        <taxon>Notothenioidei</taxon>
        <taxon>Bathydraconidae</taxon>
        <taxon>Gymnodraco</taxon>
    </lineage>
</organism>
<feature type="region of interest" description="Disordered" evidence="7">
    <location>
        <begin position="35"/>
        <end position="93"/>
    </location>
</feature>
<dbReference type="InterPro" id="IPR027324">
    <property type="entry name" value="MAP2/MAP4/Tau"/>
</dbReference>
<feature type="compositionally biased region" description="Pro residues" evidence="7">
    <location>
        <begin position="923"/>
        <end position="935"/>
    </location>
</feature>
<feature type="compositionally biased region" description="Basic and acidic residues" evidence="7">
    <location>
        <begin position="857"/>
        <end position="876"/>
    </location>
</feature>
<feature type="compositionally biased region" description="Low complexity" evidence="7">
    <location>
        <begin position="321"/>
        <end position="357"/>
    </location>
</feature>
<dbReference type="KEGG" id="gacu:117532754"/>
<feature type="compositionally biased region" description="Low complexity" evidence="7">
    <location>
        <begin position="567"/>
        <end position="599"/>
    </location>
</feature>
<dbReference type="GO" id="GO:0000226">
    <property type="term" value="P:microtubule cytoskeleton organization"/>
    <property type="evidence" value="ECO:0007669"/>
    <property type="project" value="TreeGrafter"/>
</dbReference>
<dbReference type="GO" id="GO:0031175">
    <property type="term" value="P:neuron projection development"/>
    <property type="evidence" value="ECO:0007669"/>
    <property type="project" value="TreeGrafter"/>
</dbReference>
<feature type="compositionally biased region" description="Basic and acidic residues" evidence="7">
    <location>
        <begin position="663"/>
        <end position="739"/>
    </location>
</feature>
<keyword evidence="5" id="KW-0677">Repeat</keyword>
<evidence type="ECO:0000256" key="5">
    <source>
        <dbReference type="ARBA" id="ARBA00022737"/>
    </source>
</evidence>
<dbReference type="Pfam" id="PF00418">
    <property type="entry name" value="Tubulin-binding"/>
    <property type="match status" value="3"/>
</dbReference>
<feature type="compositionally biased region" description="Polar residues" evidence="7">
    <location>
        <begin position="445"/>
        <end position="469"/>
    </location>
</feature>
<feature type="region of interest" description="Disordered" evidence="7">
    <location>
        <begin position="1029"/>
        <end position="1128"/>
    </location>
</feature>
<comment type="subcellular location">
    <subcellularLocation>
        <location evidence="1">Cytoplasm</location>
        <location evidence="1">Cytoskeleton</location>
    </subcellularLocation>
</comment>
<dbReference type="OrthoDB" id="9378527at2759"/>
<dbReference type="GO" id="GO:0005874">
    <property type="term" value="C:microtubule"/>
    <property type="evidence" value="ECO:0007669"/>
    <property type="project" value="UniProtKB-KW"/>
</dbReference>
<evidence type="ECO:0000313" key="8">
    <source>
        <dbReference type="Proteomes" id="UP000515161"/>
    </source>
</evidence>
<evidence type="ECO:0000256" key="1">
    <source>
        <dbReference type="ARBA" id="ARBA00004245"/>
    </source>
</evidence>
<dbReference type="InterPro" id="IPR001084">
    <property type="entry name" value="MAP_tubulin-bd_rpt"/>
</dbReference>
<dbReference type="RefSeq" id="XP_034052124.1">
    <property type="nucleotide sequence ID" value="XM_034196233.1"/>
</dbReference>
<feature type="compositionally biased region" description="Polar residues" evidence="7">
    <location>
        <begin position="887"/>
        <end position="898"/>
    </location>
</feature>
<accession>A0A6P8SN31</accession>
<feature type="compositionally biased region" description="Basic and acidic residues" evidence="7">
    <location>
        <begin position="35"/>
        <end position="62"/>
    </location>
</feature>
<feature type="compositionally biased region" description="Polar residues" evidence="7">
    <location>
        <begin position="252"/>
        <end position="263"/>
    </location>
</feature>
<feature type="compositionally biased region" description="Polar residues" evidence="7">
    <location>
        <begin position="80"/>
        <end position="90"/>
    </location>
</feature>
<feature type="compositionally biased region" description="Basic and acidic residues" evidence="7">
    <location>
        <begin position="644"/>
        <end position="656"/>
    </location>
</feature>
<feature type="compositionally biased region" description="Low complexity" evidence="7">
    <location>
        <begin position="66"/>
        <end position="76"/>
    </location>
</feature>
<feature type="region of interest" description="Disordered" evidence="7">
    <location>
        <begin position="105"/>
        <end position="418"/>
    </location>
</feature>
<evidence type="ECO:0000256" key="4">
    <source>
        <dbReference type="ARBA" id="ARBA00022701"/>
    </source>
</evidence>
<evidence type="ECO:0000256" key="6">
    <source>
        <dbReference type="ARBA" id="ARBA00023212"/>
    </source>
</evidence>
<feature type="compositionally biased region" description="Polar residues" evidence="7">
    <location>
        <begin position="395"/>
        <end position="418"/>
    </location>
</feature>
<evidence type="ECO:0000256" key="7">
    <source>
        <dbReference type="SAM" id="MobiDB-lite"/>
    </source>
</evidence>
<keyword evidence="3" id="KW-0597">Phosphoprotein</keyword>
<gene>
    <name evidence="9" type="primary">map4l</name>
</gene>
<feature type="compositionally biased region" description="Polar residues" evidence="7">
    <location>
        <begin position="113"/>
        <end position="123"/>
    </location>
</feature>
<reference evidence="9" key="1">
    <citation type="submission" date="2025-08" db="UniProtKB">
        <authorList>
            <consortium name="RefSeq"/>
        </authorList>
    </citation>
    <scope>IDENTIFICATION</scope>
</reference>
<dbReference type="Proteomes" id="UP000515161">
    <property type="component" value="Unplaced"/>
</dbReference>
<dbReference type="CTD" id="100537884"/>
<feature type="region of interest" description="Disordered" evidence="7">
    <location>
        <begin position="567"/>
        <end position="981"/>
    </location>
</feature>
<dbReference type="PANTHER" id="PTHR11501:SF16">
    <property type="entry name" value="MICROTUBULE-ASSOCIATED PROTEIN 4"/>
    <property type="match status" value="1"/>
</dbReference>
<feature type="compositionally biased region" description="Polar residues" evidence="7">
    <location>
        <begin position="768"/>
        <end position="785"/>
    </location>
</feature>
<feature type="compositionally biased region" description="Gly residues" evidence="7">
    <location>
        <begin position="9"/>
        <end position="18"/>
    </location>
</feature>
<evidence type="ECO:0000256" key="3">
    <source>
        <dbReference type="ARBA" id="ARBA00022553"/>
    </source>
</evidence>
<dbReference type="InParanoid" id="A0A6P8SN31"/>
<dbReference type="GO" id="GO:0008017">
    <property type="term" value="F:microtubule binding"/>
    <property type="evidence" value="ECO:0007669"/>
    <property type="project" value="InterPro"/>
</dbReference>